<dbReference type="Proteomes" id="UP000323000">
    <property type="component" value="Chromosome 8"/>
</dbReference>
<feature type="region of interest" description="Disordered" evidence="1">
    <location>
        <begin position="152"/>
        <end position="192"/>
    </location>
</feature>
<dbReference type="InterPro" id="IPR034577">
    <property type="entry name" value="NIMIN-2"/>
</dbReference>
<feature type="compositionally biased region" description="Basic and acidic residues" evidence="1">
    <location>
        <begin position="159"/>
        <end position="171"/>
    </location>
</feature>
<feature type="compositionally biased region" description="Polar residues" evidence="1">
    <location>
        <begin position="183"/>
        <end position="192"/>
    </location>
</feature>
<dbReference type="AlphaFoldDB" id="A0A5C7HKI7"/>
<gene>
    <name evidence="2" type="ORF">EZV62_018145</name>
</gene>
<keyword evidence="3" id="KW-1185">Reference proteome</keyword>
<dbReference type="PANTHER" id="PTHR35735:SF8">
    <property type="entry name" value="PROTEIN NIM1-INTERACTING 2"/>
    <property type="match status" value="1"/>
</dbReference>
<sequence>MSKKEKRKLGENDAVAATQNQKKSREDNGEGTAVNEKEIDEFFAILRRIHVAVDYFKKGNGNGPRLTEIENINVEDNGVKDEVKRGFGDKNVGLDLNADPGQTVTEDEVEEFFAILRRIQVSLKYFEKNKCNGRKLTEKRWQPRFQAEDFDEHNGVNVDNDKDIGGKKDEDVVGDSGLDLNSDPASSLNNSV</sequence>
<dbReference type="GO" id="GO:0010112">
    <property type="term" value="P:regulation of systemic acquired resistance"/>
    <property type="evidence" value="ECO:0007669"/>
    <property type="project" value="InterPro"/>
</dbReference>
<proteinExistence type="predicted"/>
<evidence type="ECO:0000313" key="3">
    <source>
        <dbReference type="Proteomes" id="UP000323000"/>
    </source>
</evidence>
<evidence type="ECO:0008006" key="4">
    <source>
        <dbReference type="Google" id="ProtNLM"/>
    </source>
</evidence>
<protein>
    <recommendedName>
        <fullName evidence="4">Protein NIM1-INTERACTING 2</fullName>
    </recommendedName>
</protein>
<feature type="region of interest" description="Disordered" evidence="1">
    <location>
        <begin position="1"/>
        <end position="33"/>
    </location>
</feature>
<organism evidence="2 3">
    <name type="scientific">Acer yangbiense</name>
    <dbReference type="NCBI Taxonomy" id="1000413"/>
    <lineage>
        <taxon>Eukaryota</taxon>
        <taxon>Viridiplantae</taxon>
        <taxon>Streptophyta</taxon>
        <taxon>Embryophyta</taxon>
        <taxon>Tracheophyta</taxon>
        <taxon>Spermatophyta</taxon>
        <taxon>Magnoliopsida</taxon>
        <taxon>eudicotyledons</taxon>
        <taxon>Gunneridae</taxon>
        <taxon>Pentapetalae</taxon>
        <taxon>rosids</taxon>
        <taxon>malvids</taxon>
        <taxon>Sapindales</taxon>
        <taxon>Sapindaceae</taxon>
        <taxon>Hippocastanoideae</taxon>
        <taxon>Acereae</taxon>
        <taxon>Acer</taxon>
    </lineage>
</organism>
<name>A0A5C7HKI7_9ROSI</name>
<accession>A0A5C7HKI7</accession>
<dbReference type="PANTHER" id="PTHR35735">
    <property type="entry name" value="PROTEIN NIM1-INTERACTING 2"/>
    <property type="match status" value="1"/>
</dbReference>
<evidence type="ECO:0000256" key="1">
    <source>
        <dbReference type="SAM" id="MobiDB-lite"/>
    </source>
</evidence>
<dbReference type="EMBL" id="VAHF01000008">
    <property type="protein sequence ID" value="TXG56832.1"/>
    <property type="molecule type" value="Genomic_DNA"/>
</dbReference>
<comment type="caution">
    <text evidence="2">The sequence shown here is derived from an EMBL/GenBank/DDBJ whole genome shotgun (WGS) entry which is preliminary data.</text>
</comment>
<reference evidence="3" key="1">
    <citation type="journal article" date="2019" name="Gigascience">
        <title>De novo genome assembly of the endangered Acer yangbiense, a plant species with extremely small populations endemic to Yunnan Province, China.</title>
        <authorList>
            <person name="Yang J."/>
            <person name="Wariss H.M."/>
            <person name="Tao L."/>
            <person name="Zhang R."/>
            <person name="Yun Q."/>
            <person name="Hollingsworth P."/>
            <person name="Dao Z."/>
            <person name="Luo G."/>
            <person name="Guo H."/>
            <person name="Ma Y."/>
            <person name="Sun W."/>
        </authorList>
    </citation>
    <scope>NUCLEOTIDE SEQUENCE [LARGE SCALE GENOMIC DNA]</scope>
    <source>
        <strain evidence="3">cv. Malutang</strain>
    </source>
</reference>
<dbReference type="OrthoDB" id="1098796at2759"/>
<evidence type="ECO:0000313" key="2">
    <source>
        <dbReference type="EMBL" id="TXG56832.1"/>
    </source>
</evidence>